<protein>
    <submittedName>
        <fullName evidence="2">Uncharacterized protein</fullName>
    </submittedName>
</protein>
<gene>
    <name evidence="2" type="ORF">TNCT_259371</name>
</gene>
<comment type="caution">
    <text evidence="2">The sequence shown here is derived from an EMBL/GenBank/DDBJ whole genome shotgun (WGS) entry which is preliminary data.</text>
</comment>
<keyword evidence="3" id="KW-1185">Reference proteome</keyword>
<reference evidence="2" key="1">
    <citation type="submission" date="2020-07" db="EMBL/GenBank/DDBJ databases">
        <title>Multicomponent nature underlies the extraordinary mechanical properties of spider dragline silk.</title>
        <authorList>
            <person name="Kono N."/>
            <person name="Nakamura H."/>
            <person name="Mori M."/>
            <person name="Yoshida Y."/>
            <person name="Ohtoshi R."/>
            <person name="Malay A.D."/>
            <person name="Moran D.A.P."/>
            <person name="Tomita M."/>
            <person name="Numata K."/>
            <person name="Arakawa K."/>
        </authorList>
    </citation>
    <scope>NUCLEOTIDE SEQUENCE</scope>
</reference>
<dbReference type="EMBL" id="BMAO01033753">
    <property type="protein sequence ID" value="GFQ91580.1"/>
    <property type="molecule type" value="Genomic_DNA"/>
</dbReference>
<proteinExistence type="predicted"/>
<sequence length="100" mass="11591">MYATAERGKPFLTVIIEVERARRPNFLPHSTPSPNRGRSSTRRFRSPSPYRRSPRHNKQARALVDSGASFSVISDKYRRFLKKVLFTEAKSIQLKVLFVQ</sequence>
<dbReference type="Proteomes" id="UP000887116">
    <property type="component" value="Unassembled WGS sequence"/>
</dbReference>
<dbReference type="AlphaFoldDB" id="A0A8X6KYW0"/>
<evidence type="ECO:0000313" key="3">
    <source>
        <dbReference type="Proteomes" id="UP000887116"/>
    </source>
</evidence>
<feature type="region of interest" description="Disordered" evidence="1">
    <location>
        <begin position="25"/>
        <end position="61"/>
    </location>
</feature>
<organism evidence="2 3">
    <name type="scientific">Trichonephila clavata</name>
    <name type="common">Joro spider</name>
    <name type="synonym">Nephila clavata</name>
    <dbReference type="NCBI Taxonomy" id="2740835"/>
    <lineage>
        <taxon>Eukaryota</taxon>
        <taxon>Metazoa</taxon>
        <taxon>Ecdysozoa</taxon>
        <taxon>Arthropoda</taxon>
        <taxon>Chelicerata</taxon>
        <taxon>Arachnida</taxon>
        <taxon>Araneae</taxon>
        <taxon>Araneomorphae</taxon>
        <taxon>Entelegynae</taxon>
        <taxon>Araneoidea</taxon>
        <taxon>Nephilidae</taxon>
        <taxon>Trichonephila</taxon>
    </lineage>
</organism>
<dbReference type="GO" id="GO:0006508">
    <property type="term" value="P:proteolysis"/>
    <property type="evidence" value="ECO:0007669"/>
    <property type="project" value="InterPro"/>
</dbReference>
<dbReference type="OrthoDB" id="10056424at2759"/>
<evidence type="ECO:0000256" key="1">
    <source>
        <dbReference type="SAM" id="MobiDB-lite"/>
    </source>
</evidence>
<name>A0A8X6KYW0_TRICU</name>
<accession>A0A8X6KYW0</accession>
<dbReference type="GO" id="GO:0004190">
    <property type="term" value="F:aspartic-type endopeptidase activity"/>
    <property type="evidence" value="ECO:0007669"/>
    <property type="project" value="InterPro"/>
</dbReference>
<dbReference type="InterPro" id="IPR001969">
    <property type="entry name" value="Aspartic_peptidase_AS"/>
</dbReference>
<evidence type="ECO:0000313" key="2">
    <source>
        <dbReference type="EMBL" id="GFQ91580.1"/>
    </source>
</evidence>
<dbReference type="PROSITE" id="PS00141">
    <property type="entry name" value="ASP_PROTEASE"/>
    <property type="match status" value="1"/>
</dbReference>